<name>A0A3P3XLX8_9SPIR</name>
<dbReference type="PANTHER" id="PTHR36442:SF1">
    <property type="entry name" value="CYCLIC-DI-AMP PHOSPHODIESTERASE PGPH"/>
    <property type="match status" value="1"/>
</dbReference>
<dbReference type="SMART" id="SM00471">
    <property type="entry name" value="HDc"/>
    <property type="match status" value="1"/>
</dbReference>
<feature type="transmembrane region" description="Helical" evidence="1">
    <location>
        <begin position="24"/>
        <end position="46"/>
    </location>
</feature>
<dbReference type="PANTHER" id="PTHR36442">
    <property type="entry name" value="CYCLIC-DI-AMP PHOSPHODIESTERASE PGPH"/>
    <property type="match status" value="1"/>
</dbReference>
<dbReference type="SUPFAM" id="SSF109604">
    <property type="entry name" value="HD-domain/PDEase-like"/>
    <property type="match status" value="1"/>
</dbReference>
<feature type="transmembrane region" description="Helical" evidence="1">
    <location>
        <begin position="394"/>
        <end position="425"/>
    </location>
</feature>
<evidence type="ECO:0000313" key="3">
    <source>
        <dbReference type="EMBL" id="SLM15826.1"/>
    </source>
</evidence>
<dbReference type="GO" id="GO:0016787">
    <property type="term" value="F:hydrolase activity"/>
    <property type="evidence" value="ECO:0007669"/>
    <property type="project" value="UniProtKB-KW"/>
</dbReference>
<organism evidence="3">
    <name type="scientific">uncultured spirochete</name>
    <dbReference type="NCBI Taxonomy" id="156406"/>
    <lineage>
        <taxon>Bacteria</taxon>
        <taxon>Pseudomonadati</taxon>
        <taxon>Spirochaetota</taxon>
        <taxon>Spirochaetia</taxon>
        <taxon>Spirochaetales</taxon>
        <taxon>environmental samples</taxon>
    </lineage>
</organism>
<keyword evidence="3" id="KW-0675">Receptor</keyword>
<dbReference type="Pfam" id="PF07697">
    <property type="entry name" value="7TMR-HDED"/>
    <property type="match status" value="1"/>
</dbReference>
<reference evidence="3" key="1">
    <citation type="submission" date="2017-02" db="EMBL/GenBank/DDBJ databases">
        <authorList>
            <person name="Regsiter A."/>
            <person name="William W."/>
        </authorList>
    </citation>
    <scope>NUCLEOTIDE SEQUENCE</scope>
    <source>
        <strain evidence="3">Bib</strain>
    </source>
</reference>
<dbReference type="PROSITE" id="PS51831">
    <property type="entry name" value="HD"/>
    <property type="match status" value="1"/>
</dbReference>
<protein>
    <submittedName>
        <fullName evidence="3">Putative 7TM receptor with intracellular metal dependent phosphohydrolase</fullName>
    </submittedName>
</protein>
<dbReference type="Pfam" id="PF01966">
    <property type="entry name" value="HD"/>
    <property type="match status" value="1"/>
</dbReference>
<dbReference type="AlphaFoldDB" id="A0A3P3XLX8"/>
<keyword evidence="1" id="KW-1133">Transmembrane helix</keyword>
<keyword evidence="1" id="KW-0812">Transmembrane</keyword>
<dbReference type="InterPro" id="IPR011624">
    <property type="entry name" value="Metal-dep_PHydrolase_7TM_extra"/>
</dbReference>
<dbReference type="InterPro" id="IPR006674">
    <property type="entry name" value="HD_domain"/>
</dbReference>
<feature type="transmembrane region" description="Helical" evidence="1">
    <location>
        <begin position="300"/>
        <end position="327"/>
    </location>
</feature>
<feature type="transmembrane region" description="Helical" evidence="1">
    <location>
        <begin position="371"/>
        <end position="388"/>
    </location>
</feature>
<dbReference type="Gene3D" id="1.10.3210.10">
    <property type="entry name" value="Hypothetical protein af1432"/>
    <property type="match status" value="1"/>
</dbReference>
<feature type="transmembrane region" description="Helical" evidence="1">
    <location>
        <begin position="470"/>
        <end position="492"/>
    </location>
</feature>
<dbReference type="CDD" id="cd00077">
    <property type="entry name" value="HDc"/>
    <property type="match status" value="1"/>
</dbReference>
<feature type="domain" description="HD" evidence="2">
    <location>
        <begin position="525"/>
        <end position="666"/>
    </location>
</feature>
<dbReference type="Pfam" id="PF07698">
    <property type="entry name" value="7TM-7TMR_HD"/>
    <property type="match status" value="1"/>
</dbReference>
<accession>A0A3P3XLX8</accession>
<dbReference type="NCBIfam" id="TIGR00277">
    <property type="entry name" value="HDIG"/>
    <property type="match status" value="1"/>
</dbReference>
<keyword evidence="3" id="KW-0378">Hydrolase</keyword>
<dbReference type="EMBL" id="FWDM01000040">
    <property type="protein sequence ID" value="SLM15826.1"/>
    <property type="molecule type" value="Genomic_DNA"/>
</dbReference>
<keyword evidence="1" id="KW-0472">Membrane</keyword>
<feature type="transmembrane region" description="Helical" evidence="1">
    <location>
        <begin position="339"/>
        <end position="359"/>
    </location>
</feature>
<evidence type="ECO:0000256" key="1">
    <source>
        <dbReference type="SAM" id="Phobius"/>
    </source>
</evidence>
<evidence type="ECO:0000259" key="2">
    <source>
        <dbReference type="PROSITE" id="PS51831"/>
    </source>
</evidence>
<proteinExistence type="predicted"/>
<gene>
    <name evidence="3" type="ORF">SPIROBIBN47_80034</name>
</gene>
<feature type="transmembrane region" description="Helical" evidence="1">
    <location>
        <begin position="437"/>
        <end position="458"/>
    </location>
</feature>
<dbReference type="InterPro" id="IPR003607">
    <property type="entry name" value="HD/PDEase_dom"/>
</dbReference>
<dbReference type="InterPro" id="IPR006675">
    <property type="entry name" value="HDIG_dom"/>
</dbReference>
<dbReference type="InterPro" id="IPR011621">
    <property type="entry name" value="Metal-dep_PHydrolase_7TM_intra"/>
</dbReference>
<dbReference type="InterPro" id="IPR052722">
    <property type="entry name" value="PgpH_phosphodiesterase"/>
</dbReference>
<sequence length="732" mass="80781">MKKNNDELFFSSLLRQLASMAPSMWYFLAAIVIAAVGLVFLGPSALGSRNSLRSIQPGKVADSDVYAGKDTVYVDKEATQRKILAEERLVLAVFVLDDKITSAVREKAEAFASYYRQLAGEPGGVDALSLLLRSRFPDLFQPELYTVLVRAKLNAQAFVYVSDIVESMLGKGVVSLPDGVFDQFNPNYYELVRTLGTRQESEQLPVNGMITLANLGNRLDDEMDARHVPESMKQYVRLLGKALLRENVFFDQGLSEKRIAAARARVEPVTRFVSRNEILVRKGELVTPELYQQIKTIRSAILVSDVGVLMTGLGLLLVASLLGFLLARVKDLSDFPSDRSSLLFLLSSLLILLYWILVIQNVIDSKSLSRGALFVPASLFAGLVSLLYGPRTGIFFSLISFFLTGAATNLNAQFMIGILLAGISATLTMRTARTRIMLARAAIFQAIIQALLAIILLLNQKPNAAELIQSMGLGALNGFAGGSFILLLLPLFERLLDRATQFRLMELADINAPILKEMLSNAPGTYAHSIQVAHLAEAAAKDIGANPLLARIGAYYHDIGKIEHPEYFTENQKGVNRHDDINPSLSASIIRRHVKDGVERGREIGLPKEVIEIIGQHHGNSVMEAIISKVKDSVSEADVQSFSYQGEHPKSKEAAIVMLADTVEAASRSLKNPSSAKLEQFVHQLILHKLNTGQLEDSELTMRDIRITEEAFSRILQSQMHTRIEYPGQEQQ</sequence>